<proteinExistence type="predicted"/>
<evidence type="ECO:0000256" key="1">
    <source>
        <dbReference type="SAM" id="MobiDB-lite"/>
    </source>
</evidence>
<dbReference type="AlphaFoldDB" id="A0A822VDE8"/>
<sequence length="170" mass="17908">MLHLLPTGACAGRHQKTGPPDHPRNGKPRFNHAAGSDTRFRSLRRAFKACGAGEAFTAWQLSGFLMIESCTVPGSDDDGTETRAGKERPGCEGLEVTPCRLSAVSPDEVAARPIPSVQEKPGPDASVLAGERGNEDAVLREALQRRGPAASAGIFRLVVRPEAGAASCHT</sequence>
<evidence type="ECO:0000313" key="2">
    <source>
        <dbReference type="EMBL" id="CVI25170.1"/>
    </source>
</evidence>
<comment type="caution">
    <text evidence="2">The sequence shown here is derived from an EMBL/GenBank/DDBJ whole genome shotgun (WGS) entry which is preliminary data.</text>
</comment>
<accession>A0A822VDE8</accession>
<organism evidence="2 3">
    <name type="scientific">Agrobacterium tumefaciens str. B6</name>
    <dbReference type="NCBI Taxonomy" id="1183423"/>
    <lineage>
        <taxon>Bacteria</taxon>
        <taxon>Pseudomonadati</taxon>
        <taxon>Pseudomonadota</taxon>
        <taxon>Alphaproteobacteria</taxon>
        <taxon>Hyphomicrobiales</taxon>
        <taxon>Rhizobiaceae</taxon>
        <taxon>Rhizobium/Agrobacterium group</taxon>
        <taxon>Agrobacterium</taxon>
        <taxon>Agrobacterium tumefaciens complex</taxon>
    </lineage>
</organism>
<feature type="region of interest" description="Disordered" evidence="1">
    <location>
        <begin position="1"/>
        <end position="37"/>
    </location>
</feature>
<dbReference type="EMBL" id="FCNL01000041">
    <property type="protein sequence ID" value="CVI25170.1"/>
    <property type="molecule type" value="Genomic_DNA"/>
</dbReference>
<name>A0A822VDE8_AGRTU</name>
<gene>
    <name evidence="2" type="ORF">AGR4A_pAt20042</name>
</gene>
<protein>
    <submittedName>
        <fullName evidence="2">Uncharacterized protein</fullName>
    </submittedName>
</protein>
<reference evidence="2 3" key="1">
    <citation type="submission" date="2016-01" db="EMBL/GenBank/DDBJ databases">
        <authorList>
            <person name="Regsiter A."/>
            <person name="william w."/>
        </authorList>
    </citation>
    <scope>NUCLEOTIDE SEQUENCE [LARGE SCALE GENOMIC DNA]</scope>
    <source>
        <strain evidence="2 3">B6</strain>
    </source>
</reference>
<evidence type="ECO:0000313" key="3">
    <source>
        <dbReference type="Proteomes" id="UP000192074"/>
    </source>
</evidence>
<dbReference type="Proteomes" id="UP000192074">
    <property type="component" value="Unassembled WGS sequence"/>
</dbReference>